<sequence>MGTDDPISMKVTAKQDRGNKGVYVPLISTKENTP</sequence>
<name>A0A7W3REZ2_PRIAR</name>
<keyword evidence="2" id="KW-1185">Reference proteome</keyword>
<protein>
    <submittedName>
        <fullName evidence="1">Uncharacterized protein</fullName>
    </submittedName>
</protein>
<dbReference type="AlphaFoldDB" id="A0A7W3REZ2"/>
<gene>
    <name evidence="1" type="ORF">HNP21_002531</name>
</gene>
<reference evidence="1" key="1">
    <citation type="submission" date="2020-08" db="EMBL/GenBank/DDBJ databases">
        <title>Functional genomics of gut bacteria from endangered species of beetles.</title>
        <authorList>
            <person name="Carlos-Shanley C."/>
        </authorList>
    </citation>
    <scope>NUCLEOTIDE SEQUENCE [LARGE SCALE GENOMIC DNA]</scope>
    <source>
        <strain evidence="1">S00060</strain>
    </source>
</reference>
<comment type="caution">
    <text evidence="1">The sequence shown here is derived from an EMBL/GenBank/DDBJ whole genome shotgun (WGS) entry which is preliminary data.</text>
</comment>
<evidence type="ECO:0000313" key="2">
    <source>
        <dbReference type="Proteomes" id="UP000543174"/>
    </source>
</evidence>
<dbReference type="Proteomes" id="UP000543174">
    <property type="component" value="Unassembled WGS sequence"/>
</dbReference>
<evidence type="ECO:0000313" key="1">
    <source>
        <dbReference type="EMBL" id="MBA9039424.1"/>
    </source>
</evidence>
<organism evidence="1 2">
    <name type="scientific">Priestia aryabhattai</name>
    <name type="common">Bacillus aryabhattai</name>
    <dbReference type="NCBI Taxonomy" id="412384"/>
    <lineage>
        <taxon>Bacteria</taxon>
        <taxon>Bacillati</taxon>
        <taxon>Bacillota</taxon>
        <taxon>Bacilli</taxon>
        <taxon>Bacillales</taxon>
        <taxon>Bacillaceae</taxon>
        <taxon>Priestia</taxon>
    </lineage>
</organism>
<accession>A0A7W3REZ2</accession>
<dbReference type="EMBL" id="JACJHT010000002">
    <property type="protein sequence ID" value="MBA9039424.1"/>
    <property type="molecule type" value="Genomic_DNA"/>
</dbReference>
<proteinExistence type="predicted"/>